<feature type="region of interest" description="Disordered" evidence="19">
    <location>
        <begin position="540"/>
        <end position="711"/>
    </location>
</feature>
<proteinExistence type="inferred from homology"/>
<keyword evidence="8" id="KW-0863">Zinc-finger</keyword>
<dbReference type="AlphaFoldDB" id="A0A0L0VKS2"/>
<comment type="caution">
    <text evidence="21">The sequence shown here is derived from an EMBL/GenBank/DDBJ whole genome shotgun (WGS) entry which is preliminary data.</text>
</comment>
<dbReference type="Gene3D" id="2.60.120.650">
    <property type="entry name" value="Cupin"/>
    <property type="match status" value="1"/>
</dbReference>
<evidence type="ECO:0000313" key="21">
    <source>
        <dbReference type="EMBL" id="KNE99868.1"/>
    </source>
</evidence>
<keyword evidence="22" id="KW-1185">Reference proteome</keyword>
<organism evidence="21 22">
    <name type="scientific">Puccinia striiformis f. sp. tritici PST-78</name>
    <dbReference type="NCBI Taxonomy" id="1165861"/>
    <lineage>
        <taxon>Eukaryota</taxon>
        <taxon>Fungi</taxon>
        <taxon>Dikarya</taxon>
        <taxon>Basidiomycota</taxon>
        <taxon>Pucciniomycotina</taxon>
        <taxon>Pucciniomycetes</taxon>
        <taxon>Pucciniales</taxon>
        <taxon>Pucciniaceae</taxon>
        <taxon>Puccinia</taxon>
    </lineage>
</organism>
<dbReference type="PROSITE" id="PS01359">
    <property type="entry name" value="ZF_PHD_1"/>
    <property type="match status" value="1"/>
</dbReference>
<evidence type="ECO:0000256" key="9">
    <source>
        <dbReference type="ARBA" id="ARBA00022833"/>
    </source>
</evidence>
<feature type="compositionally biased region" description="Basic and acidic residues" evidence="19">
    <location>
        <begin position="562"/>
        <end position="574"/>
    </location>
</feature>
<dbReference type="Gene3D" id="3.30.40.10">
    <property type="entry name" value="Zinc/RING finger domain, C3HC4 (zinc finger)"/>
    <property type="match status" value="1"/>
</dbReference>
<evidence type="ECO:0000259" key="20">
    <source>
        <dbReference type="PROSITE" id="PS51184"/>
    </source>
</evidence>
<dbReference type="Pfam" id="PF02373">
    <property type="entry name" value="JmjC"/>
    <property type="match status" value="1"/>
</dbReference>
<keyword evidence="9" id="KW-0862">Zinc</keyword>
<evidence type="ECO:0000256" key="3">
    <source>
        <dbReference type="ARBA" id="ARBA00004123"/>
    </source>
</evidence>
<dbReference type="SMART" id="SM00249">
    <property type="entry name" value="PHD"/>
    <property type="match status" value="1"/>
</dbReference>
<feature type="region of interest" description="Disordered" evidence="19">
    <location>
        <begin position="97"/>
        <end position="122"/>
    </location>
</feature>
<dbReference type="STRING" id="1165861.A0A0L0VKS2"/>
<comment type="catalytic activity">
    <reaction evidence="18">
        <text>N(6),N(6)-dimethyl-L-lysyl(36)-[histone H3] + 2 2-oxoglutarate + 2 O2 = L-lysyl(36)-[histone H3] + 2 formaldehyde + 2 succinate + 2 CO2</text>
        <dbReference type="Rhea" id="RHEA:42032"/>
        <dbReference type="Rhea" id="RHEA-COMP:9785"/>
        <dbReference type="Rhea" id="RHEA-COMP:9787"/>
        <dbReference type="ChEBI" id="CHEBI:15379"/>
        <dbReference type="ChEBI" id="CHEBI:16526"/>
        <dbReference type="ChEBI" id="CHEBI:16810"/>
        <dbReference type="ChEBI" id="CHEBI:16842"/>
        <dbReference type="ChEBI" id="CHEBI:29969"/>
        <dbReference type="ChEBI" id="CHEBI:30031"/>
        <dbReference type="ChEBI" id="CHEBI:61976"/>
        <dbReference type="EC" id="1.14.11.27"/>
    </reaction>
</comment>
<dbReference type="OrthoDB" id="5876800at2759"/>
<dbReference type="PROSITE" id="PS51184">
    <property type="entry name" value="JMJC"/>
    <property type="match status" value="1"/>
</dbReference>
<dbReference type="SMART" id="SM00558">
    <property type="entry name" value="JmjC"/>
    <property type="match status" value="1"/>
</dbReference>
<evidence type="ECO:0000256" key="6">
    <source>
        <dbReference type="ARBA" id="ARBA00015153"/>
    </source>
</evidence>
<reference evidence="22" key="1">
    <citation type="submission" date="2014-03" db="EMBL/GenBank/DDBJ databases">
        <title>The Genome Sequence of Puccinia striiformis f. sp. tritici PST-78.</title>
        <authorList>
            <consortium name="The Broad Institute Genome Sequencing Platform"/>
            <person name="Cuomo C."/>
            <person name="Hulbert S."/>
            <person name="Chen X."/>
            <person name="Walker B."/>
            <person name="Young S.K."/>
            <person name="Zeng Q."/>
            <person name="Gargeya S."/>
            <person name="Fitzgerald M."/>
            <person name="Haas B."/>
            <person name="Abouelleil A."/>
            <person name="Alvarado L."/>
            <person name="Arachchi H.M."/>
            <person name="Berlin A.M."/>
            <person name="Chapman S.B."/>
            <person name="Goldberg J."/>
            <person name="Griggs A."/>
            <person name="Gujja S."/>
            <person name="Hansen M."/>
            <person name="Howarth C."/>
            <person name="Imamovic A."/>
            <person name="Larimer J."/>
            <person name="McCowan C."/>
            <person name="Montmayeur A."/>
            <person name="Murphy C."/>
            <person name="Neiman D."/>
            <person name="Pearson M."/>
            <person name="Priest M."/>
            <person name="Roberts A."/>
            <person name="Saif S."/>
            <person name="Shea T."/>
            <person name="Sisk P."/>
            <person name="Sykes S."/>
            <person name="Wortman J."/>
            <person name="Nusbaum C."/>
            <person name="Birren B."/>
        </authorList>
    </citation>
    <scope>NUCLEOTIDE SEQUENCE [LARGE SCALE GENOMIC DNA]</scope>
    <source>
        <strain evidence="22">race PST-78</strain>
    </source>
</reference>
<dbReference type="InterPro" id="IPR003347">
    <property type="entry name" value="JmjC_dom"/>
</dbReference>
<comment type="function">
    <text evidence="2">Histone demethylase that specifically demethylates 'Lys-36' of histone H3, thereby playing a central role in histone code.</text>
</comment>
<evidence type="ECO:0000256" key="13">
    <source>
        <dbReference type="ARBA" id="ARBA00023004"/>
    </source>
</evidence>
<dbReference type="InterPro" id="IPR011011">
    <property type="entry name" value="Znf_FYVE_PHD"/>
</dbReference>
<keyword evidence="7" id="KW-0479">Metal-binding</keyword>
<sequence length="745" mass="83055">MISSKLEPTPSQASSPSTSTTTTATTSAASQSSKNKSADRCLKCLLNQPSYPSPWIHCSLCSSSWHWSCVTINQLDPIDIIDKWFCGNCTKKEPTLRPIYKEPPRKSSRAKPKKINYSDLSSDPLTDPDRFVKLANSKKNVIDAFDVPTTGPHKPFRKMKPAELSLEWLVTDPNAMTEPIVIDDAEGLRAQGMRMPSPELTISQIAELVGPETPVEVIDVASQAELSRWTLGQWALYYEDPKRERVRNVISLEVSETTLGSSIQLPKIVRDMDWVDSIWPSHLRKQASGTYPKVQKYCLMSVARCWTDWHIDFAGSSVFYHILRGAKTFYFIRPTVANLARYERWSGSSKLQESTWLGDQVNVVYKVSLTAGQTMMIPTGWIHAVHTPVDSLIFGGNFLHSLNIPLQLRIHQIENNTKVPKKFRFPFFLPMLWFVACHYLRKLEGDDTQKQIDQAPSSGPSALPLNLDSSSTIPNRILSGLSTLAEYLPTQTDSPADSHPALTSVEMLKVLESHLDTDRIPQLGHTATKFKNLIQLLSSSNPSCSDPSEDTPQVANDDTGEDGAKKPSKGELQIKLKRKMSSTSIIPTSEEVEGKLPSGNNKPITLKLKSKASSNNGGTPKGREEPTKKPTKVTKKAKTQQPPPESVAGTTESKKREAGEILRISNPPPTNDVHREKRRRPMVEETSTDQSKLKSEDEGEIEVEVRTTRAENSVLRRSIDPTTGMIVFETRTVQTIIEKTFFPPV</sequence>
<evidence type="ECO:0000256" key="11">
    <source>
        <dbReference type="ARBA" id="ARBA00022964"/>
    </source>
</evidence>
<evidence type="ECO:0000313" key="22">
    <source>
        <dbReference type="Proteomes" id="UP000054564"/>
    </source>
</evidence>
<evidence type="ECO:0000256" key="18">
    <source>
        <dbReference type="ARBA" id="ARBA00047915"/>
    </source>
</evidence>
<evidence type="ECO:0000256" key="17">
    <source>
        <dbReference type="ARBA" id="ARBA00031083"/>
    </source>
</evidence>
<evidence type="ECO:0000256" key="15">
    <source>
        <dbReference type="ARBA" id="ARBA00023163"/>
    </source>
</evidence>
<dbReference type="EMBL" id="AJIL01000042">
    <property type="protein sequence ID" value="KNE99868.1"/>
    <property type="molecule type" value="Genomic_DNA"/>
</dbReference>
<keyword evidence="14" id="KW-0805">Transcription regulation</keyword>
<dbReference type="InterPro" id="IPR050690">
    <property type="entry name" value="JHDM1_Histone_Demethylase"/>
</dbReference>
<evidence type="ECO:0000256" key="16">
    <source>
        <dbReference type="ARBA" id="ARBA00023242"/>
    </source>
</evidence>
<dbReference type="InterPro" id="IPR019786">
    <property type="entry name" value="Zinc_finger_PHD-type_CS"/>
</dbReference>
<keyword evidence="16" id="KW-0539">Nucleus</keyword>
<evidence type="ECO:0000256" key="4">
    <source>
        <dbReference type="ARBA" id="ARBA00008037"/>
    </source>
</evidence>
<evidence type="ECO:0000256" key="19">
    <source>
        <dbReference type="SAM" id="MobiDB-lite"/>
    </source>
</evidence>
<dbReference type="GO" id="GO:0008270">
    <property type="term" value="F:zinc ion binding"/>
    <property type="evidence" value="ECO:0007669"/>
    <property type="project" value="UniProtKB-KW"/>
</dbReference>
<dbReference type="InterPro" id="IPR013083">
    <property type="entry name" value="Znf_RING/FYVE/PHD"/>
</dbReference>
<dbReference type="Proteomes" id="UP000054564">
    <property type="component" value="Unassembled WGS sequence"/>
</dbReference>
<evidence type="ECO:0000256" key="8">
    <source>
        <dbReference type="ARBA" id="ARBA00022771"/>
    </source>
</evidence>
<feature type="compositionally biased region" description="Basic residues" evidence="19">
    <location>
        <begin position="629"/>
        <end position="638"/>
    </location>
</feature>
<protein>
    <recommendedName>
        <fullName evidence="6">JmjC domain-containing histone demethylation protein 1</fullName>
        <ecNumber evidence="5">1.14.11.27</ecNumber>
    </recommendedName>
    <alternativeName>
        <fullName evidence="17">[Histone-H3]-lysine-36 demethylase 1</fullName>
    </alternativeName>
</protein>
<evidence type="ECO:0000256" key="10">
    <source>
        <dbReference type="ARBA" id="ARBA00022853"/>
    </source>
</evidence>
<feature type="domain" description="JmjC" evidence="20">
    <location>
        <begin position="254"/>
        <end position="415"/>
    </location>
</feature>
<keyword evidence="15" id="KW-0804">Transcription</keyword>
<evidence type="ECO:0000256" key="5">
    <source>
        <dbReference type="ARBA" id="ARBA00013246"/>
    </source>
</evidence>
<dbReference type="InterPro" id="IPR041070">
    <property type="entry name" value="JHD"/>
</dbReference>
<keyword evidence="12" id="KW-0560">Oxidoreductase</keyword>
<feature type="compositionally biased region" description="Low complexity" evidence="19">
    <location>
        <begin position="8"/>
        <end position="31"/>
    </location>
</feature>
<evidence type="ECO:0000256" key="12">
    <source>
        <dbReference type="ARBA" id="ARBA00023002"/>
    </source>
</evidence>
<keyword evidence="13" id="KW-0408">Iron</keyword>
<evidence type="ECO:0000256" key="2">
    <source>
        <dbReference type="ARBA" id="ARBA00003909"/>
    </source>
</evidence>
<comment type="similarity">
    <text evidence="4">Belongs to the JHDM1 histone demethylase family.</text>
</comment>
<dbReference type="InterPro" id="IPR001965">
    <property type="entry name" value="Znf_PHD"/>
</dbReference>
<dbReference type="GO" id="GO:0005634">
    <property type="term" value="C:nucleus"/>
    <property type="evidence" value="ECO:0007669"/>
    <property type="project" value="UniProtKB-SubCell"/>
</dbReference>
<dbReference type="EC" id="1.14.11.27" evidence="5"/>
<name>A0A0L0VKS2_9BASI</name>
<comment type="cofactor">
    <cofactor evidence="1">
        <name>Fe(2+)</name>
        <dbReference type="ChEBI" id="CHEBI:29033"/>
    </cofactor>
</comment>
<dbReference type="PANTHER" id="PTHR23123">
    <property type="entry name" value="PHD/F-BOX CONTAINING PROTEIN"/>
    <property type="match status" value="1"/>
</dbReference>
<feature type="region of interest" description="Disordered" evidence="19">
    <location>
        <begin position="1"/>
        <end position="31"/>
    </location>
</feature>
<gene>
    <name evidence="21" type="ORF">PSTG_06958</name>
</gene>
<keyword evidence="10" id="KW-0156">Chromatin regulator</keyword>
<comment type="subcellular location">
    <subcellularLocation>
        <location evidence="3">Nucleus</location>
    </subcellularLocation>
</comment>
<evidence type="ECO:0000256" key="1">
    <source>
        <dbReference type="ARBA" id="ARBA00001954"/>
    </source>
</evidence>
<accession>A0A0L0VKS2</accession>
<keyword evidence="11" id="KW-0223">Dioxygenase</keyword>
<dbReference type="SUPFAM" id="SSF57903">
    <property type="entry name" value="FYVE/PHD zinc finger"/>
    <property type="match status" value="1"/>
</dbReference>
<evidence type="ECO:0000256" key="7">
    <source>
        <dbReference type="ARBA" id="ARBA00022723"/>
    </source>
</evidence>
<dbReference type="Pfam" id="PF17811">
    <property type="entry name" value="JHD"/>
    <property type="match status" value="1"/>
</dbReference>
<dbReference type="GO" id="GO:0140680">
    <property type="term" value="F:histone H3K36me/H3K36me2 demethylase activity"/>
    <property type="evidence" value="ECO:0007669"/>
    <property type="project" value="UniProtKB-EC"/>
</dbReference>
<evidence type="ECO:0000256" key="14">
    <source>
        <dbReference type="ARBA" id="ARBA00023015"/>
    </source>
</evidence>
<dbReference type="SUPFAM" id="SSF51197">
    <property type="entry name" value="Clavaminate synthase-like"/>
    <property type="match status" value="1"/>
</dbReference>